<sequence>MPVLEPDGNDEPVLRAATGGVLMCATPVDAESLRQRDPASAQRWRSAMREWLGGAMENGYRIDGFVRSGWYVLRRKEVSK</sequence>
<reference evidence="1 2" key="1">
    <citation type="submission" date="2021-06" db="EMBL/GenBank/DDBJ databases">
        <authorList>
            <person name="Pan X."/>
        </authorList>
    </citation>
    <scope>NUCLEOTIDE SEQUENCE [LARGE SCALE GENOMIC DNA]</scope>
    <source>
        <strain evidence="1 2">4503</strain>
    </source>
</reference>
<proteinExistence type="predicted"/>
<organism evidence="1 2">
    <name type="scientific">Streptomyces niphimycinicus</name>
    <dbReference type="NCBI Taxonomy" id="2842201"/>
    <lineage>
        <taxon>Bacteria</taxon>
        <taxon>Bacillati</taxon>
        <taxon>Actinomycetota</taxon>
        <taxon>Actinomycetes</taxon>
        <taxon>Kitasatosporales</taxon>
        <taxon>Streptomycetaceae</taxon>
        <taxon>Streptomyces</taxon>
    </lineage>
</organism>
<name>A0ABS6CFP0_9ACTN</name>
<evidence type="ECO:0000313" key="2">
    <source>
        <dbReference type="Proteomes" id="UP000720508"/>
    </source>
</evidence>
<keyword evidence="2" id="KW-1185">Reference proteome</keyword>
<gene>
    <name evidence="1" type="ORF">KN815_17135</name>
</gene>
<dbReference type="Proteomes" id="UP000720508">
    <property type="component" value="Unassembled WGS sequence"/>
</dbReference>
<accession>A0ABS6CFP0</accession>
<evidence type="ECO:0000313" key="1">
    <source>
        <dbReference type="EMBL" id="MBU3865734.1"/>
    </source>
</evidence>
<protein>
    <submittedName>
        <fullName evidence="1">Uncharacterized protein</fullName>
    </submittedName>
</protein>
<dbReference type="EMBL" id="JAHLEM010000173">
    <property type="protein sequence ID" value="MBU3865734.1"/>
    <property type="molecule type" value="Genomic_DNA"/>
</dbReference>
<comment type="caution">
    <text evidence="1">The sequence shown here is derived from an EMBL/GenBank/DDBJ whole genome shotgun (WGS) entry which is preliminary data.</text>
</comment>
<dbReference type="RefSeq" id="WP_216342797.1">
    <property type="nucleotide sequence ID" value="NZ_JAHLEM010000173.1"/>
</dbReference>